<evidence type="ECO:0000256" key="5">
    <source>
        <dbReference type="ARBA" id="ARBA00022729"/>
    </source>
</evidence>
<dbReference type="GO" id="GO:0000139">
    <property type="term" value="C:Golgi membrane"/>
    <property type="evidence" value="ECO:0007669"/>
    <property type="project" value="UniProtKB-SubCell"/>
</dbReference>
<dbReference type="Pfam" id="PF04080">
    <property type="entry name" value="Per1"/>
    <property type="match status" value="1"/>
</dbReference>
<proteinExistence type="inferred from homology"/>
<accession>A0A9Q1BGW4</accession>
<dbReference type="OrthoDB" id="419770at2759"/>
<evidence type="ECO:0000256" key="3">
    <source>
        <dbReference type="ARBA" id="ARBA00022502"/>
    </source>
</evidence>
<keyword evidence="4 8" id="KW-0812">Transmembrane</keyword>
<feature type="chain" id="PRO_5040543910" description="Post-GPI attachment to proteins factor 3" evidence="8">
    <location>
        <begin position="19"/>
        <end position="326"/>
    </location>
</feature>
<dbReference type="AlphaFoldDB" id="A0A9Q1BGW4"/>
<evidence type="ECO:0000313" key="9">
    <source>
        <dbReference type="EMBL" id="KAJ8025293.1"/>
    </source>
</evidence>
<comment type="caution">
    <text evidence="9">The sequence shown here is derived from an EMBL/GenBank/DDBJ whole genome shotgun (WGS) entry which is preliminary data.</text>
</comment>
<gene>
    <name evidence="9" type="ORF">HOLleu_35465</name>
</gene>
<dbReference type="Proteomes" id="UP001152320">
    <property type="component" value="Chromosome 18"/>
</dbReference>
<feature type="transmembrane region" description="Helical" evidence="8">
    <location>
        <begin position="105"/>
        <end position="122"/>
    </location>
</feature>
<keyword evidence="10" id="KW-1185">Reference proteome</keyword>
<comment type="subcellular location">
    <subcellularLocation>
        <location evidence="1">Endomembrane system</location>
        <topology evidence="1">Multi-pass membrane protein</topology>
    </subcellularLocation>
    <subcellularLocation>
        <location evidence="8">Golgi apparatus membrane</location>
        <topology evidence="8">Multi-pass membrane protein</topology>
    </subcellularLocation>
</comment>
<dbReference type="GO" id="GO:0005789">
    <property type="term" value="C:endoplasmic reticulum membrane"/>
    <property type="evidence" value="ECO:0007669"/>
    <property type="project" value="TreeGrafter"/>
</dbReference>
<keyword evidence="5 8" id="KW-0732">Signal</keyword>
<dbReference type="PANTHER" id="PTHR13148">
    <property type="entry name" value="PER1-RELATED"/>
    <property type="match status" value="1"/>
</dbReference>
<protein>
    <recommendedName>
        <fullName evidence="8">Post-GPI attachment to proteins factor 3</fullName>
    </recommendedName>
</protein>
<reference evidence="9" key="1">
    <citation type="submission" date="2021-10" db="EMBL/GenBank/DDBJ databases">
        <title>Tropical sea cucumber genome reveals ecological adaptation and Cuvierian tubules defense mechanism.</title>
        <authorList>
            <person name="Chen T."/>
        </authorList>
    </citation>
    <scope>NUCLEOTIDE SEQUENCE</scope>
    <source>
        <strain evidence="9">Nanhai2018</strain>
        <tissue evidence="9">Muscle</tissue>
    </source>
</reference>
<sequence length="326" mass="37778">MAHLHMFLILCTIPVAIASIGDGNQVFQEFLKGCRSKYCSTDSLVKKFEQNRPVSLSLLRWDCDSECKYSAMWQTVERLQAKNLKIQQFYGKWPFIRIFGIQEPASAFFSLLNGFGHVYMILKLRKQVPRSAPMFYAWHVYSAISIHAWFWSTVFHARDTTLTEKMDYFSAFSLNLSGILMISIRSLAIQEKGTNLWVVAAAFIVLGTIFWRHVSFLNNAKRFDYGYNMKVNLALGLLNSIWWVAWCLPNIYRKPYLKKAIICIVAADLLLLLELGDFPPLFWTFDAHSLWHAGTFPLIFVWYSHCIADCLRLHQPQFLPKYGNVT</sequence>
<dbReference type="EMBL" id="JAIZAY010000018">
    <property type="protein sequence ID" value="KAJ8025293.1"/>
    <property type="molecule type" value="Genomic_DNA"/>
</dbReference>
<feature type="signal peptide" evidence="8">
    <location>
        <begin position="1"/>
        <end position="18"/>
    </location>
</feature>
<dbReference type="PANTHER" id="PTHR13148:SF0">
    <property type="entry name" value="POST-GPI ATTACHMENT TO PROTEINS FACTOR 3"/>
    <property type="match status" value="1"/>
</dbReference>
<keyword evidence="3 8" id="KW-0337">GPI-anchor biosynthesis</keyword>
<evidence type="ECO:0000256" key="1">
    <source>
        <dbReference type="ARBA" id="ARBA00004127"/>
    </source>
</evidence>
<organism evidence="9 10">
    <name type="scientific">Holothuria leucospilota</name>
    <name type="common">Black long sea cucumber</name>
    <name type="synonym">Mertensiothuria leucospilota</name>
    <dbReference type="NCBI Taxonomy" id="206669"/>
    <lineage>
        <taxon>Eukaryota</taxon>
        <taxon>Metazoa</taxon>
        <taxon>Echinodermata</taxon>
        <taxon>Eleutherozoa</taxon>
        <taxon>Echinozoa</taxon>
        <taxon>Holothuroidea</taxon>
        <taxon>Aspidochirotacea</taxon>
        <taxon>Aspidochirotida</taxon>
        <taxon>Holothuriidae</taxon>
        <taxon>Holothuria</taxon>
    </lineage>
</organism>
<dbReference type="GO" id="GO:0006506">
    <property type="term" value="P:GPI anchor biosynthetic process"/>
    <property type="evidence" value="ECO:0007669"/>
    <property type="project" value="UniProtKB-KW"/>
</dbReference>
<feature type="transmembrane region" description="Helical" evidence="8">
    <location>
        <begin position="134"/>
        <end position="156"/>
    </location>
</feature>
<keyword evidence="7 8" id="KW-0472">Membrane</keyword>
<keyword evidence="8" id="KW-0333">Golgi apparatus</keyword>
<name>A0A9Q1BGW4_HOLLE</name>
<feature type="transmembrane region" description="Helical" evidence="8">
    <location>
        <begin position="231"/>
        <end position="248"/>
    </location>
</feature>
<evidence type="ECO:0000256" key="7">
    <source>
        <dbReference type="ARBA" id="ARBA00023136"/>
    </source>
</evidence>
<feature type="transmembrane region" description="Helical" evidence="8">
    <location>
        <begin position="260"/>
        <end position="278"/>
    </location>
</feature>
<feature type="transmembrane region" description="Helical" evidence="8">
    <location>
        <begin position="168"/>
        <end position="187"/>
    </location>
</feature>
<dbReference type="InterPro" id="IPR007217">
    <property type="entry name" value="Per1-like"/>
</dbReference>
<evidence type="ECO:0000313" key="10">
    <source>
        <dbReference type="Proteomes" id="UP001152320"/>
    </source>
</evidence>
<comment type="function">
    <text evidence="8">Involved in the lipid remodeling steps of GPI-anchor maturation.</text>
</comment>
<evidence type="ECO:0000256" key="2">
    <source>
        <dbReference type="ARBA" id="ARBA00006387"/>
    </source>
</evidence>
<evidence type="ECO:0000256" key="6">
    <source>
        <dbReference type="ARBA" id="ARBA00022989"/>
    </source>
</evidence>
<comment type="caution">
    <text evidence="8">Lacks conserved residue(s) required for the propagation of feature annotation.</text>
</comment>
<dbReference type="GO" id="GO:0016788">
    <property type="term" value="F:hydrolase activity, acting on ester bonds"/>
    <property type="evidence" value="ECO:0007669"/>
    <property type="project" value="TreeGrafter"/>
</dbReference>
<evidence type="ECO:0000256" key="8">
    <source>
        <dbReference type="RuleBase" id="RU365066"/>
    </source>
</evidence>
<keyword evidence="6 8" id="KW-1133">Transmembrane helix</keyword>
<evidence type="ECO:0000256" key="4">
    <source>
        <dbReference type="ARBA" id="ARBA00022692"/>
    </source>
</evidence>
<feature type="transmembrane region" description="Helical" evidence="8">
    <location>
        <begin position="194"/>
        <end position="211"/>
    </location>
</feature>
<comment type="similarity">
    <text evidence="2 8">Belongs to the PGAP3 family.</text>
</comment>